<feature type="chain" id="PRO_5021700161" description="Lipocalin-like domain-containing protein" evidence="1">
    <location>
        <begin position="23"/>
        <end position="144"/>
    </location>
</feature>
<evidence type="ECO:0000256" key="1">
    <source>
        <dbReference type="SAM" id="SignalP"/>
    </source>
</evidence>
<evidence type="ECO:0000313" key="2">
    <source>
        <dbReference type="EMBL" id="RZO26927.1"/>
    </source>
</evidence>
<gene>
    <name evidence="2" type="ORF">EVA92_01915</name>
</gene>
<organism evidence="2 3">
    <name type="scientific">SAR86 cluster bacterium</name>
    <dbReference type="NCBI Taxonomy" id="2030880"/>
    <lineage>
        <taxon>Bacteria</taxon>
        <taxon>Pseudomonadati</taxon>
        <taxon>Pseudomonadota</taxon>
        <taxon>Gammaproteobacteria</taxon>
        <taxon>SAR86 cluster</taxon>
    </lineage>
</organism>
<sequence>MKNIFFLSVLFSLLTLSHGASKGDFEGTWRLVEFALDEQYSDVPNPTPIKMYMNGQFILIYYLGDNVEFNKGEYILENGTVTETITMSSIETLIGESYKFKPNFMGDKNSFYKEIDFVDFVQFERWEKTKCDAIKCAKIRTRNN</sequence>
<evidence type="ECO:0000313" key="3">
    <source>
        <dbReference type="Proteomes" id="UP000315825"/>
    </source>
</evidence>
<protein>
    <recommendedName>
        <fullName evidence="4">Lipocalin-like domain-containing protein</fullName>
    </recommendedName>
</protein>
<comment type="caution">
    <text evidence="2">The sequence shown here is derived from an EMBL/GenBank/DDBJ whole genome shotgun (WGS) entry which is preliminary data.</text>
</comment>
<keyword evidence="1" id="KW-0732">Signal</keyword>
<dbReference type="AlphaFoldDB" id="A0A520N0B9"/>
<reference evidence="2 3" key="1">
    <citation type="submission" date="2019-02" db="EMBL/GenBank/DDBJ databases">
        <title>Prokaryotic population dynamics and viral predation in marine succession experiment using metagenomics: the confinement effect.</title>
        <authorList>
            <person name="Haro-Moreno J.M."/>
            <person name="Rodriguez-Valera F."/>
            <person name="Lopez-Perez M."/>
        </authorList>
    </citation>
    <scope>NUCLEOTIDE SEQUENCE [LARGE SCALE GENOMIC DNA]</scope>
    <source>
        <strain evidence="2">MED-G159</strain>
    </source>
</reference>
<proteinExistence type="predicted"/>
<feature type="signal peptide" evidence="1">
    <location>
        <begin position="1"/>
        <end position="22"/>
    </location>
</feature>
<evidence type="ECO:0008006" key="4">
    <source>
        <dbReference type="Google" id="ProtNLM"/>
    </source>
</evidence>
<dbReference type="Proteomes" id="UP000315825">
    <property type="component" value="Unassembled WGS sequence"/>
</dbReference>
<name>A0A520N0B9_9GAMM</name>
<accession>A0A520N0B9</accession>
<dbReference type="EMBL" id="SHBE01000002">
    <property type="protein sequence ID" value="RZO26927.1"/>
    <property type="molecule type" value="Genomic_DNA"/>
</dbReference>